<evidence type="ECO:0000256" key="3">
    <source>
        <dbReference type="ARBA" id="ARBA00022692"/>
    </source>
</evidence>
<evidence type="ECO:0000256" key="2">
    <source>
        <dbReference type="ARBA" id="ARBA00022538"/>
    </source>
</evidence>
<dbReference type="PANTHER" id="PTHR45743:SF21">
    <property type="entry name" value="POTASSIUM CHANNEL AKT2_3"/>
    <property type="match status" value="1"/>
</dbReference>
<keyword evidence="14" id="KW-1185">Reference proteome</keyword>
<gene>
    <name evidence="13" type="ORF">CCAM_LOCUS30648</name>
</gene>
<evidence type="ECO:0000256" key="9">
    <source>
        <dbReference type="ARBA" id="ARBA00023303"/>
    </source>
</evidence>
<keyword evidence="6" id="KW-0630">Potassium</keyword>
<dbReference type="Pfam" id="PF00520">
    <property type="entry name" value="Ion_trans"/>
    <property type="match status" value="1"/>
</dbReference>
<keyword evidence="5" id="KW-0851">Voltage-gated channel</keyword>
<feature type="region of interest" description="Disordered" evidence="10">
    <location>
        <begin position="1"/>
        <end position="20"/>
    </location>
</feature>
<evidence type="ECO:0000256" key="5">
    <source>
        <dbReference type="ARBA" id="ARBA00022882"/>
    </source>
</evidence>
<evidence type="ECO:0000256" key="11">
    <source>
        <dbReference type="SAM" id="Phobius"/>
    </source>
</evidence>
<keyword evidence="5" id="KW-0406">Ion transport</keyword>
<evidence type="ECO:0000313" key="13">
    <source>
        <dbReference type="EMBL" id="VFQ88872.1"/>
    </source>
</evidence>
<evidence type="ECO:0000259" key="12">
    <source>
        <dbReference type="Pfam" id="PF00520"/>
    </source>
</evidence>
<feature type="domain" description="Ion transport" evidence="12">
    <location>
        <begin position="60"/>
        <end position="116"/>
    </location>
</feature>
<keyword evidence="4" id="KW-0631">Potassium channel</keyword>
<dbReference type="PANTHER" id="PTHR45743">
    <property type="entry name" value="POTASSIUM CHANNEL AKT1"/>
    <property type="match status" value="1"/>
</dbReference>
<keyword evidence="2" id="KW-0633">Potassium transport</keyword>
<keyword evidence="5" id="KW-0813">Transport</keyword>
<evidence type="ECO:0000256" key="7">
    <source>
        <dbReference type="ARBA" id="ARBA00022989"/>
    </source>
</evidence>
<reference evidence="13 14" key="1">
    <citation type="submission" date="2018-04" db="EMBL/GenBank/DDBJ databases">
        <authorList>
            <person name="Vogel A."/>
        </authorList>
    </citation>
    <scope>NUCLEOTIDE SEQUENCE [LARGE SCALE GENOMIC DNA]</scope>
</reference>
<dbReference type="InterPro" id="IPR005821">
    <property type="entry name" value="Ion_trans_dom"/>
</dbReference>
<dbReference type="GO" id="GO:0034702">
    <property type="term" value="C:monoatomic ion channel complex"/>
    <property type="evidence" value="ECO:0007669"/>
    <property type="project" value="UniProtKB-KW"/>
</dbReference>
<keyword evidence="9" id="KW-0407">Ion channel</keyword>
<comment type="subcellular location">
    <subcellularLocation>
        <location evidence="1">Membrane</location>
        <topology evidence="1">Multi-pass membrane protein</topology>
    </subcellularLocation>
</comment>
<evidence type="ECO:0000256" key="4">
    <source>
        <dbReference type="ARBA" id="ARBA00022826"/>
    </source>
</evidence>
<keyword evidence="3 11" id="KW-0812">Transmembrane</keyword>
<dbReference type="AlphaFoldDB" id="A0A484MJA2"/>
<dbReference type="GO" id="GO:0005249">
    <property type="term" value="F:voltage-gated potassium channel activity"/>
    <property type="evidence" value="ECO:0007669"/>
    <property type="project" value="InterPro"/>
</dbReference>
<evidence type="ECO:0000313" key="14">
    <source>
        <dbReference type="Proteomes" id="UP000595140"/>
    </source>
</evidence>
<proteinExistence type="predicted"/>
<dbReference type="Proteomes" id="UP000595140">
    <property type="component" value="Unassembled WGS sequence"/>
</dbReference>
<feature type="transmembrane region" description="Helical" evidence="11">
    <location>
        <begin position="66"/>
        <end position="86"/>
    </location>
</feature>
<name>A0A484MJA2_9ASTE</name>
<evidence type="ECO:0000256" key="8">
    <source>
        <dbReference type="ARBA" id="ARBA00023136"/>
    </source>
</evidence>
<sequence>MSSSSNSGGGGGGVDDEEEDEFSLGKLSKYIVPPLGSSQTTLHAATPPGKFIISPTNSKYRCWETWMAVLVAYSAWVCPFEIGFLGKDSQHPLYVVDNAVDLFFAVDIVLTFFVPYLHPTTHLLVRHPTKIATR</sequence>
<keyword evidence="8 11" id="KW-0472">Membrane</keyword>
<evidence type="ECO:0000256" key="10">
    <source>
        <dbReference type="SAM" id="MobiDB-lite"/>
    </source>
</evidence>
<dbReference type="SUPFAM" id="SSF81324">
    <property type="entry name" value="Voltage-gated potassium channels"/>
    <property type="match status" value="1"/>
</dbReference>
<dbReference type="EMBL" id="OOIL02003702">
    <property type="protein sequence ID" value="VFQ88872.1"/>
    <property type="molecule type" value="Genomic_DNA"/>
</dbReference>
<dbReference type="InterPro" id="IPR045319">
    <property type="entry name" value="KAT/AKT"/>
</dbReference>
<accession>A0A484MJA2</accession>
<keyword evidence="7 11" id="KW-1133">Transmembrane helix</keyword>
<feature type="transmembrane region" description="Helical" evidence="11">
    <location>
        <begin position="98"/>
        <end position="118"/>
    </location>
</feature>
<protein>
    <recommendedName>
        <fullName evidence="12">Ion transport domain-containing protein</fullName>
    </recommendedName>
</protein>
<dbReference type="OrthoDB" id="426293at2759"/>
<organism evidence="13 14">
    <name type="scientific">Cuscuta campestris</name>
    <dbReference type="NCBI Taxonomy" id="132261"/>
    <lineage>
        <taxon>Eukaryota</taxon>
        <taxon>Viridiplantae</taxon>
        <taxon>Streptophyta</taxon>
        <taxon>Embryophyta</taxon>
        <taxon>Tracheophyta</taxon>
        <taxon>Spermatophyta</taxon>
        <taxon>Magnoliopsida</taxon>
        <taxon>eudicotyledons</taxon>
        <taxon>Gunneridae</taxon>
        <taxon>Pentapetalae</taxon>
        <taxon>asterids</taxon>
        <taxon>lamiids</taxon>
        <taxon>Solanales</taxon>
        <taxon>Convolvulaceae</taxon>
        <taxon>Cuscuteae</taxon>
        <taxon>Cuscuta</taxon>
        <taxon>Cuscuta subgen. Grammica</taxon>
        <taxon>Cuscuta sect. Cleistogrammica</taxon>
    </lineage>
</organism>
<evidence type="ECO:0000256" key="6">
    <source>
        <dbReference type="ARBA" id="ARBA00022958"/>
    </source>
</evidence>
<evidence type="ECO:0000256" key="1">
    <source>
        <dbReference type="ARBA" id="ARBA00004141"/>
    </source>
</evidence>